<name>A0ABT6XKU7_9GAMM</name>
<accession>A0ABT6XKU7</accession>
<organism evidence="1 2">
    <name type="scientific">Lysobacter stagni</name>
    <dbReference type="NCBI Taxonomy" id="3045172"/>
    <lineage>
        <taxon>Bacteria</taxon>
        <taxon>Pseudomonadati</taxon>
        <taxon>Pseudomonadota</taxon>
        <taxon>Gammaproteobacteria</taxon>
        <taxon>Lysobacterales</taxon>
        <taxon>Lysobacteraceae</taxon>
        <taxon>Lysobacter</taxon>
    </lineage>
</organism>
<keyword evidence="2" id="KW-1185">Reference proteome</keyword>
<protein>
    <submittedName>
        <fullName evidence="1">Cro/CI family transcriptional regulator</fullName>
    </submittedName>
</protein>
<dbReference type="EMBL" id="JASGBI010000002">
    <property type="protein sequence ID" value="MDI9240767.1"/>
    <property type="molecule type" value="Genomic_DNA"/>
</dbReference>
<gene>
    <name evidence="1" type="ORF">QLQ15_17830</name>
</gene>
<dbReference type="RefSeq" id="WP_283214248.1">
    <property type="nucleotide sequence ID" value="NZ_JASGBI010000002.1"/>
</dbReference>
<reference evidence="1 2" key="1">
    <citation type="submission" date="2023-05" db="EMBL/GenBank/DDBJ databases">
        <title>Lysobacter sp. strain LF1 Genome sequencing and assembly.</title>
        <authorList>
            <person name="Jung Y."/>
        </authorList>
    </citation>
    <scope>NUCLEOTIDE SEQUENCE [LARGE SCALE GENOMIC DNA]</scope>
    <source>
        <strain evidence="1 2">LF1</strain>
    </source>
</reference>
<comment type="caution">
    <text evidence="1">The sequence shown here is derived from an EMBL/GenBank/DDBJ whole genome shotgun (WGS) entry which is preliminary data.</text>
</comment>
<evidence type="ECO:0000313" key="1">
    <source>
        <dbReference type="EMBL" id="MDI9240767.1"/>
    </source>
</evidence>
<dbReference type="Gene3D" id="1.10.260.40">
    <property type="entry name" value="lambda repressor-like DNA-binding domains"/>
    <property type="match status" value="1"/>
</dbReference>
<dbReference type="InterPro" id="IPR010982">
    <property type="entry name" value="Lambda_DNA-bd_dom_sf"/>
</dbReference>
<dbReference type="SUPFAM" id="SSF47413">
    <property type="entry name" value="lambda repressor-like DNA-binding domains"/>
    <property type="match status" value="1"/>
</dbReference>
<dbReference type="Proteomes" id="UP001321580">
    <property type="component" value="Unassembled WGS sequence"/>
</dbReference>
<evidence type="ECO:0000313" key="2">
    <source>
        <dbReference type="Proteomes" id="UP001321580"/>
    </source>
</evidence>
<dbReference type="Pfam" id="PF14549">
    <property type="entry name" value="P22_Cro"/>
    <property type="match status" value="1"/>
</dbReference>
<proteinExistence type="predicted"/>
<sequence length="65" mass="7103">MKITVVKEDAVALYGSVKGLATALGITGPAISQWEDRKPIPEKRSLQLALLWPGRFLPDQQEEAA</sequence>